<feature type="region of interest" description="Disordered" evidence="1">
    <location>
        <begin position="38"/>
        <end position="80"/>
    </location>
</feature>
<dbReference type="RefSeq" id="XP_024505708.1">
    <property type="nucleotide sequence ID" value="XM_024652097.1"/>
</dbReference>
<feature type="region of interest" description="Disordered" evidence="1">
    <location>
        <begin position="137"/>
        <end position="171"/>
    </location>
</feature>
<dbReference type="WBParaSite" id="SRAE_2000117600.1">
    <property type="protein sequence ID" value="SRAE_2000117600.1"/>
    <property type="gene ID" value="WBGene00261378"/>
</dbReference>
<dbReference type="WormBase" id="SRAE_2000117600">
    <property type="protein sequence ID" value="SRP08757"/>
    <property type="gene ID" value="WBGene00261378"/>
</dbReference>
<reference evidence="2 3" key="1">
    <citation type="submission" date="2014-09" db="EMBL/GenBank/DDBJ databases">
        <authorList>
            <person name="Martin A.A."/>
        </authorList>
    </citation>
    <scope>NUCLEOTIDE SEQUENCE</scope>
    <source>
        <strain evidence="3">ED321</strain>
        <strain evidence="2">ED321 Heterogonic</strain>
    </source>
</reference>
<feature type="compositionally biased region" description="Low complexity" evidence="1">
    <location>
        <begin position="159"/>
        <end position="171"/>
    </location>
</feature>
<evidence type="ECO:0000313" key="5">
    <source>
        <dbReference type="WormBase" id="SRAE_2000117600"/>
    </source>
</evidence>
<protein>
    <submittedName>
        <fullName evidence="2 4">Uncharacterized protein</fullName>
    </submittedName>
</protein>
<reference evidence="4" key="2">
    <citation type="submission" date="2020-12" db="UniProtKB">
        <authorList>
            <consortium name="WormBaseParasite"/>
        </authorList>
    </citation>
    <scope>IDENTIFICATION</scope>
</reference>
<feature type="compositionally biased region" description="Polar residues" evidence="1">
    <location>
        <begin position="60"/>
        <end position="80"/>
    </location>
</feature>
<evidence type="ECO:0000313" key="4">
    <source>
        <dbReference type="WBParaSite" id="SRAE_2000117600.1"/>
    </source>
</evidence>
<evidence type="ECO:0000313" key="3">
    <source>
        <dbReference type="Proteomes" id="UP000035682"/>
    </source>
</evidence>
<keyword evidence="3" id="KW-1185">Reference proteome</keyword>
<proteinExistence type="predicted"/>
<organism evidence="2">
    <name type="scientific">Strongyloides ratti</name>
    <name type="common">Parasitic roundworm</name>
    <dbReference type="NCBI Taxonomy" id="34506"/>
    <lineage>
        <taxon>Eukaryota</taxon>
        <taxon>Metazoa</taxon>
        <taxon>Ecdysozoa</taxon>
        <taxon>Nematoda</taxon>
        <taxon>Chromadorea</taxon>
        <taxon>Rhabditida</taxon>
        <taxon>Tylenchina</taxon>
        <taxon>Panagrolaimomorpha</taxon>
        <taxon>Strongyloidoidea</taxon>
        <taxon>Strongyloididae</taxon>
        <taxon>Strongyloides</taxon>
    </lineage>
</organism>
<name>A0A090LED5_STRRB</name>
<gene>
    <name evidence="2 4 5" type="ORF">SRAE_2000117600</name>
</gene>
<dbReference type="GeneID" id="36378872"/>
<dbReference type="EMBL" id="LN609529">
    <property type="protein sequence ID" value="CEF66508.1"/>
    <property type="molecule type" value="Genomic_DNA"/>
</dbReference>
<dbReference type="AlphaFoldDB" id="A0A090LED5"/>
<accession>A0A090LED5</accession>
<evidence type="ECO:0000256" key="1">
    <source>
        <dbReference type="SAM" id="MobiDB-lite"/>
    </source>
</evidence>
<dbReference type="Proteomes" id="UP000035682">
    <property type="component" value="Unplaced"/>
</dbReference>
<sequence length="184" mass="21139">MYTGQVILNQNEFASFYYLTKNFGVKRLKNAVEQHISKNRSESYKTRNSSKKKNQINRKMLSTNKSSKDNSYTKSTNSKITDTLPTSEFINMQSSVTIPEINNPYNKFSNYCNKEYIHKNKVLPPLIASINQFSNENKNYGGNRNVKVTNSQKNKSSRKNTLSNSLNNTSFNSKRINSYRCKGG</sequence>
<dbReference type="CTD" id="36378872"/>
<feature type="compositionally biased region" description="Polar residues" evidence="1">
    <location>
        <begin position="137"/>
        <end position="152"/>
    </location>
</feature>
<evidence type="ECO:0000313" key="2">
    <source>
        <dbReference type="EMBL" id="CEF66508.1"/>
    </source>
</evidence>